<proteinExistence type="predicted"/>
<dbReference type="Pfam" id="PF07995">
    <property type="entry name" value="GSDH"/>
    <property type="match status" value="1"/>
</dbReference>
<protein>
    <submittedName>
        <fullName evidence="2">PQQ-dependent sugar dehydrogenase</fullName>
    </submittedName>
</protein>
<dbReference type="SUPFAM" id="SSF50952">
    <property type="entry name" value="Soluble quinoprotein glucose dehydrogenase"/>
    <property type="match status" value="1"/>
</dbReference>
<evidence type="ECO:0000313" key="3">
    <source>
        <dbReference type="Proteomes" id="UP001596189"/>
    </source>
</evidence>
<dbReference type="Proteomes" id="UP001596189">
    <property type="component" value="Unassembled WGS sequence"/>
</dbReference>
<accession>A0ABW1JJ21</accession>
<gene>
    <name evidence="2" type="ORF">ACFQDO_16600</name>
</gene>
<dbReference type="Gene3D" id="2.120.10.30">
    <property type="entry name" value="TolB, C-terminal domain"/>
    <property type="match status" value="1"/>
</dbReference>
<dbReference type="InterPro" id="IPR012938">
    <property type="entry name" value="Glc/Sorbosone_DH"/>
</dbReference>
<organism evidence="2 3">
    <name type="scientific">Angustibacter luteus</name>
    <dbReference type="NCBI Taxonomy" id="658456"/>
    <lineage>
        <taxon>Bacteria</taxon>
        <taxon>Bacillati</taxon>
        <taxon>Actinomycetota</taxon>
        <taxon>Actinomycetes</taxon>
        <taxon>Kineosporiales</taxon>
        <taxon>Kineosporiaceae</taxon>
    </lineage>
</organism>
<keyword evidence="3" id="KW-1185">Reference proteome</keyword>
<feature type="domain" description="Glucose/Sorbosone dehydrogenase" evidence="1">
    <location>
        <begin position="5"/>
        <end position="303"/>
    </location>
</feature>
<dbReference type="PANTHER" id="PTHR19328:SF13">
    <property type="entry name" value="HIPL1 PROTEIN"/>
    <property type="match status" value="1"/>
</dbReference>
<comment type="caution">
    <text evidence="2">The sequence shown here is derived from an EMBL/GenBank/DDBJ whole genome shotgun (WGS) entry which is preliminary data.</text>
</comment>
<sequence>MATDLDVPWAIARLDDGSHLVSLREQAKVVLVTGDGHVTDVPATGPGGRVPGVRPDGEGGLLGITFRPGDQGTLYAYLTAPDDNRVVSMPYSGGRLGRPTVLVSGIPKASNHNGGRLAFGPDGMLYVTTGDGGQTSRAQDKSSLGGKILRVTPTGAAAPGNPFGTRVWSYGHRNVQGIGWDDEGRMYASEFGQDTWDELNRILPGRDYGWPDVEGMGTAADVARGFTRPLAVWRTDDASPSGIAVGRGAVWLAALRGQRLWRVPLAADGSVGRPVALLAGRYGRLRAASFDPDGSLLVLTSNRSRGDPTADDDRLVRLTLR</sequence>
<dbReference type="InterPro" id="IPR011042">
    <property type="entry name" value="6-blade_b-propeller_TolB-like"/>
</dbReference>
<name>A0ABW1JJ21_9ACTN</name>
<dbReference type="PANTHER" id="PTHR19328">
    <property type="entry name" value="HEDGEHOG-INTERACTING PROTEIN"/>
    <property type="match status" value="1"/>
</dbReference>
<dbReference type="InterPro" id="IPR011041">
    <property type="entry name" value="Quinoprot_gluc/sorb_DH_b-prop"/>
</dbReference>
<reference evidence="3" key="1">
    <citation type="journal article" date="2019" name="Int. J. Syst. Evol. Microbiol.">
        <title>The Global Catalogue of Microorganisms (GCM) 10K type strain sequencing project: providing services to taxonomists for standard genome sequencing and annotation.</title>
        <authorList>
            <consortium name="The Broad Institute Genomics Platform"/>
            <consortium name="The Broad Institute Genome Sequencing Center for Infectious Disease"/>
            <person name="Wu L."/>
            <person name="Ma J."/>
        </authorList>
    </citation>
    <scope>NUCLEOTIDE SEQUENCE [LARGE SCALE GENOMIC DNA]</scope>
    <source>
        <strain evidence="3">KACC 14249</strain>
    </source>
</reference>
<evidence type="ECO:0000259" key="1">
    <source>
        <dbReference type="Pfam" id="PF07995"/>
    </source>
</evidence>
<evidence type="ECO:0000313" key="2">
    <source>
        <dbReference type="EMBL" id="MFC6008754.1"/>
    </source>
</evidence>
<dbReference type="EMBL" id="JBHSRD010000006">
    <property type="protein sequence ID" value="MFC6008754.1"/>
    <property type="molecule type" value="Genomic_DNA"/>
</dbReference>
<dbReference type="RefSeq" id="WP_345714697.1">
    <property type="nucleotide sequence ID" value="NZ_BAABFP010000002.1"/>
</dbReference>